<dbReference type="InterPro" id="IPR036457">
    <property type="entry name" value="PPM-type-like_dom_sf"/>
</dbReference>
<keyword evidence="4 5" id="KW-0904">Protein phosphatase</keyword>
<comment type="similarity">
    <text evidence="1 5">Belongs to the PP2C family.</text>
</comment>
<sequence length="564" mass="60667">MFSGSSSPPKDKTDSIPHSNSIDTPSSSLAVPAEDSTVSTKKFSPPTGFFSRRTSEDQSNPGGEKKRRSSTVTKAATFFSNAKQSLTLSTQREENSNGSPTSPNPLQKLGNMDAALSVPQGSGNNSAGESIPTARSSFRVGVTEDRNRKCRRTMEDTHAYLYNFLGTPAPSTRNDVNGTDQDVSPTAPTFNSTVETDNGYFAIFDGHAGTFAAEWCGKKLHHVLQDVMRKNPNAPVPELLDQTFTSVDQQLEKLPLKNSGCTAVIALLRWEDRVPNSHSATGTAALAPVAAAETTKSEGENAQSDPATVLPKLQEKASRQRVLYTANVGDARAILCRNGKALRLSYDHKGSDENEGKRIASAGGLVLNNRVNGVLAVTRALGDAYLKDLVTGHPYTTETVIQPDADEFVILACDGLWDVCSDQEAVELIRNVTDAQEASKILVDHALARFSTDNLSCMVIRFDSSRVKDVINQAVEPIGVDGDPATANQSVSEADKIVEGTRQSMANAGITDDSENAQKVNEEIIRRMSTDEPGPELSVNEHTDVPPETGEKKPETENKDGKDT</sequence>
<keyword evidence="9" id="KW-1185">Reference proteome</keyword>
<feature type="compositionally biased region" description="Polar residues" evidence="6">
    <location>
        <begin position="70"/>
        <end position="105"/>
    </location>
</feature>
<dbReference type="GO" id="GO:0004722">
    <property type="term" value="F:protein serine/threonine phosphatase activity"/>
    <property type="evidence" value="ECO:0007669"/>
    <property type="project" value="InterPro"/>
</dbReference>
<evidence type="ECO:0000256" key="1">
    <source>
        <dbReference type="ARBA" id="ARBA00006702"/>
    </source>
</evidence>
<dbReference type="GeneID" id="66984322"/>
<proteinExistence type="inferred from homology"/>
<evidence type="ECO:0000256" key="4">
    <source>
        <dbReference type="ARBA" id="ARBA00022912"/>
    </source>
</evidence>
<dbReference type="AlphaFoldDB" id="A0A7R7VTS9"/>
<evidence type="ECO:0000256" key="6">
    <source>
        <dbReference type="SAM" id="MobiDB-lite"/>
    </source>
</evidence>
<dbReference type="InterPro" id="IPR001932">
    <property type="entry name" value="PPM-type_phosphatase-like_dom"/>
</dbReference>
<dbReference type="Gene3D" id="3.60.40.10">
    <property type="entry name" value="PPM-type phosphatase domain"/>
    <property type="match status" value="1"/>
</dbReference>
<dbReference type="SMART" id="SM00332">
    <property type="entry name" value="PP2Cc"/>
    <property type="match status" value="1"/>
</dbReference>
<dbReference type="Pfam" id="PF00481">
    <property type="entry name" value="PP2C"/>
    <property type="match status" value="2"/>
</dbReference>
<dbReference type="PANTHER" id="PTHR13832">
    <property type="entry name" value="PROTEIN PHOSPHATASE 2C"/>
    <property type="match status" value="1"/>
</dbReference>
<evidence type="ECO:0000313" key="9">
    <source>
        <dbReference type="Proteomes" id="UP000637239"/>
    </source>
</evidence>
<evidence type="ECO:0000256" key="3">
    <source>
        <dbReference type="ARBA" id="ARBA00022801"/>
    </source>
</evidence>
<dbReference type="CDD" id="cd00143">
    <property type="entry name" value="PP2Cc"/>
    <property type="match status" value="1"/>
</dbReference>
<reference evidence="8" key="2">
    <citation type="submission" date="2021-02" db="EMBL/GenBank/DDBJ databases">
        <title>Aspergillus chevalieri M1 genome sequence.</title>
        <authorList>
            <person name="Kadooka C."/>
            <person name="Mori K."/>
            <person name="Futagami T."/>
        </authorList>
    </citation>
    <scope>NUCLEOTIDE SEQUENCE</scope>
    <source>
        <strain evidence="8">M1</strain>
    </source>
</reference>
<protein>
    <submittedName>
        <fullName evidence="8">Protein phosphatase 2C 1</fullName>
    </submittedName>
</protein>
<feature type="compositionally biased region" description="Basic and acidic residues" evidence="6">
    <location>
        <begin position="539"/>
        <end position="564"/>
    </location>
</feature>
<dbReference type="PROSITE" id="PS01032">
    <property type="entry name" value="PPM_1"/>
    <property type="match status" value="1"/>
</dbReference>
<dbReference type="InterPro" id="IPR000222">
    <property type="entry name" value="PP2C_BS"/>
</dbReference>
<reference evidence="8" key="1">
    <citation type="submission" date="2021-01" db="EMBL/GenBank/DDBJ databases">
        <authorList>
            <consortium name="Aspergillus chevalieri M1 genome sequencing consortium"/>
            <person name="Kazuki M."/>
            <person name="Futagami T."/>
        </authorList>
    </citation>
    <scope>NUCLEOTIDE SEQUENCE</scope>
    <source>
        <strain evidence="8">M1</strain>
    </source>
</reference>
<feature type="compositionally biased region" description="Polar residues" evidence="6">
    <location>
        <begin position="119"/>
        <end position="135"/>
    </location>
</feature>
<gene>
    <name evidence="8" type="primary">PTC1</name>
    <name evidence="8" type="ORF">ACHE_51162S</name>
</gene>
<dbReference type="SUPFAM" id="SSF81606">
    <property type="entry name" value="PP2C-like"/>
    <property type="match status" value="1"/>
</dbReference>
<dbReference type="FunFam" id="3.60.40.10:FF:000078">
    <property type="entry name" value="Protein phosphatase 2C, putative"/>
    <property type="match status" value="1"/>
</dbReference>
<feature type="region of interest" description="Disordered" evidence="6">
    <location>
        <begin position="508"/>
        <end position="564"/>
    </location>
</feature>
<accession>A0A7R7VTS9</accession>
<dbReference type="InterPro" id="IPR015655">
    <property type="entry name" value="PP2C"/>
</dbReference>
<evidence type="ECO:0000313" key="8">
    <source>
        <dbReference type="EMBL" id="BCR89964.1"/>
    </source>
</evidence>
<keyword evidence="2" id="KW-0479">Metal-binding</keyword>
<evidence type="ECO:0000256" key="5">
    <source>
        <dbReference type="RuleBase" id="RU003465"/>
    </source>
</evidence>
<dbReference type="PROSITE" id="PS51746">
    <property type="entry name" value="PPM_2"/>
    <property type="match status" value="1"/>
</dbReference>
<dbReference type="PANTHER" id="PTHR13832:SF837">
    <property type="entry name" value="PROTEIN PHOSPHATASE 2C-LIKE DOMAIN-CONTAINING PROTEIN 1"/>
    <property type="match status" value="1"/>
</dbReference>
<feature type="compositionally biased region" description="Basic and acidic residues" evidence="6">
    <location>
        <begin position="520"/>
        <end position="530"/>
    </location>
</feature>
<feature type="domain" description="PPM-type phosphatase" evidence="7">
    <location>
        <begin position="139"/>
        <end position="462"/>
    </location>
</feature>
<dbReference type="GO" id="GO:0046872">
    <property type="term" value="F:metal ion binding"/>
    <property type="evidence" value="ECO:0007669"/>
    <property type="project" value="UniProtKB-KW"/>
</dbReference>
<evidence type="ECO:0000259" key="7">
    <source>
        <dbReference type="PROSITE" id="PS51746"/>
    </source>
</evidence>
<keyword evidence="3 5" id="KW-0378">Hydrolase</keyword>
<dbReference type="RefSeq" id="XP_043138486.1">
    <property type="nucleotide sequence ID" value="XM_043280958.1"/>
</dbReference>
<feature type="region of interest" description="Disordered" evidence="6">
    <location>
        <begin position="1"/>
        <end position="135"/>
    </location>
</feature>
<dbReference type="KEGG" id="ache:ACHE_51162S"/>
<dbReference type="Proteomes" id="UP000637239">
    <property type="component" value="Chromosome 5"/>
</dbReference>
<organism evidence="8 9">
    <name type="scientific">Aspergillus chevalieri</name>
    <name type="common">Eurotium chevalieri</name>
    <dbReference type="NCBI Taxonomy" id="182096"/>
    <lineage>
        <taxon>Eukaryota</taxon>
        <taxon>Fungi</taxon>
        <taxon>Dikarya</taxon>
        <taxon>Ascomycota</taxon>
        <taxon>Pezizomycotina</taxon>
        <taxon>Eurotiomycetes</taxon>
        <taxon>Eurotiomycetidae</taxon>
        <taxon>Eurotiales</taxon>
        <taxon>Aspergillaceae</taxon>
        <taxon>Aspergillus</taxon>
        <taxon>Aspergillus subgen. Aspergillus</taxon>
    </lineage>
</organism>
<dbReference type="EMBL" id="AP024420">
    <property type="protein sequence ID" value="BCR89964.1"/>
    <property type="molecule type" value="Genomic_DNA"/>
</dbReference>
<evidence type="ECO:0000256" key="2">
    <source>
        <dbReference type="ARBA" id="ARBA00022723"/>
    </source>
</evidence>
<name>A0A7R7VTS9_ASPCH</name>
<feature type="compositionally biased region" description="Polar residues" evidence="6">
    <location>
        <begin position="16"/>
        <end position="29"/>
    </location>
</feature>